<evidence type="ECO:0000256" key="2">
    <source>
        <dbReference type="ARBA" id="ARBA00022737"/>
    </source>
</evidence>
<feature type="repeat" description="WD" evidence="6">
    <location>
        <begin position="71"/>
        <end position="112"/>
    </location>
</feature>
<evidence type="ECO:0000256" key="4">
    <source>
        <dbReference type="ARBA" id="ARBA00039789"/>
    </source>
</evidence>
<dbReference type="InterPro" id="IPR015943">
    <property type="entry name" value="WD40/YVTN_repeat-like_dom_sf"/>
</dbReference>
<evidence type="ECO:0000256" key="6">
    <source>
        <dbReference type="PROSITE-ProRule" id="PRU00221"/>
    </source>
</evidence>
<dbReference type="OrthoDB" id="538223at2759"/>
<dbReference type="SUPFAM" id="SSF50978">
    <property type="entry name" value="WD40 repeat-like"/>
    <property type="match status" value="1"/>
</dbReference>
<feature type="repeat" description="WD" evidence="6">
    <location>
        <begin position="113"/>
        <end position="154"/>
    </location>
</feature>
<evidence type="ECO:0000256" key="5">
    <source>
        <dbReference type="ARBA" id="ARBA00043913"/>
    </source>
</evidence>
<keyword evidence="8" id="KW-1185">Reference proteome</keyword>
<dbReference type="InterPro" id="IPR019775">
    <property type="entry name" value="WD40_repeat_CS"/>
</dbReference>
<dbReference type="PRINTS" id="PR00320">
    <property type="entry name" value="GPROTEINBRPT"/>
</dbReference>
<dbReference type="EMBL" id="ML978358">
    <property type="protein sequence ID" value="KAF2023333.1"/>
    <property type="molecule type" value="Genomic_DNA"/>
</dbReference>
<reference evidence="7" key="1">
    <citation type="journal article" date="2020" name="Stud. Mycol.">
        <title>101 Dothideomycetes genomes: a test case for predicting lifestyles and emergence of pathogens.</title>
        <authorList>
            <person name="Haridas S."/>
            <person name="Albert R."/>
            <person name="Binder M."/>
            <person name="Bloem J."/>
            <person name="Labutti K."/>
            <person name="Salamov A."/>
            <person name="Andreopoulos B."/>
            <person name="Baker S."/>
            <person name="Barry K."/>
            <person name="Bills G."/>
            <person name="Bluhm B."/>
            <person name="Cannon C."/>
            <person name="Castanera R."/>
            <person name="Culley D."/>
            <person name="Daum C."/>
            <person name="Ezra D."/>
            <person name="Gonzalez J."/>
            <person name="Henrissat B."/>
            <person name="Kuo A."/>
            <person name="Liang C."/>
            <person name="Lipzen A."/>
            <person name="Lutzoni F."/>
            <person name="Magnuson J."/>
            <person name="Mondo S."/>
            <person name="Nolan M."/>
            <person name="Ohm R."/>
            <person name="Pangilinan J."/>
            <person name="Park H.-J."/>
            <person name="Ramirez L."/>
            <person name="Alfaro M."/>
            <person name="Sun H."/>
            <person name="Tritt A."/>
            <person name="Yoshinaga Y."/>
            <person name="Zwiers L.-H."/>
            <person name="Turgeon B."/>
            <person name="Goodwin S."/>
            <person name="Spatafora J."/>
            <person name="Crous P."/>
            <person name="Grigoriev I."/>
        </authorList>
    </citation>
    <scope>NUCLEOTIDE SEQUENCE</scope>
    <source>
        <strain evidence="7">CBS 110217</strain>
    </source>
</reference>
<dbReference type="GO" id="GO:1990234">
    <property type="term" value="C:transferase complex"/>
    <property type="evidence" value="ECO:0007669"/>
    <property type="project" value="UniProtKB-ARBA"/>
</dbReference>
<comment type="similarity">
    <text evidence="3">Belongs to the WD repeat MDV1/CAF4 family.</text>
</comment>
<gene>
    <name evidence="7" type="ORF">EK21DRAFT_105376</name>
</gene>
<comment type="function">
    <text evidence="5">Involved in mitochondrial fission. Acts as an adapter protein required to form mitochondrial fission complexes. Formation of these complexes is required to promote constriction and fission of the mitochondrial compartment at a late step in mitochondrial division.</text>
</comment>
<dbReference type="InterPro" id="IPR001680">
    <property type="entry name" value="WD40_rpt"/>
</dbReference>
<dbReference type="Gene3D" id="2.130.10.10">
    <property type="entry name" value="YVTN repeat-like/Quinoprotein amine dehydrogenase"/>
    <property type="match status" value="1"/>
</dbReference>
<proteinExistence type="inferred from homology"/>
<dbReference type="PROSITE" id="PS50082">
    <property type="entry name" value="WD_REPEATS_2"/>
    <property type="match status" value="2"/>
</dbReference>
<dbReference type="AlphaFoldDB" id="A0A9P4GV87"/>
<keyword evidence="1 6" id="KW-0853">WD repeat</keyword>
<dbReference type="PANTHER" id="PTHR22847:SF637">
    <property type="entry name" value="WD REPEAT DOMAIN 5B"/>
    <property type="match status" value="1"/>
</dbReference>
<dbReference type="InterPro" id="IPR036322">
    <property type="entry name" value="WD40_repeat_dom_sf"/>
</dbReference>
<evidence type="ECO:0000313" key="7">
    <source>
        <dbReference type="EMBL" id="KAF2023333.1"/>
    </source>
</evidence>
<protein>
    <recommendedName>
        <fullName evidence="4">Mitochondrial division protein 1</fullName>
    </recommendedName>
</protein>
<keyword evidence="2" id="KW-0677">Repeat</keyword>
<organism evidence="7 8">
    <name type="scientific">Setomelanomma holmii</name>
    <dbReference type="NCBI Taxonomy" id="210430"/>
    <lineage>
        <taxon>Eukaryota</taxon>
        <taxon>Fungi</taxon>
        <taxon>Dikarya</taxon>
        <taxon>Ascomycota</taxon>
        <taxon>Pezizomycotina</taxon>
        <taxon>Dothideomycetes</taxon>
        <taxon>Pleosporomycetidae</taxon>
        <taxon>Pleosporales</taxon>
        <taxon>Pleosporineae</taxon>
        <taxon>Phaeosphaeriaceae</taxon>
        <taxon>Setomelanomma</taxon>
    </lineage>
</organism>
<dbReference type="GO" id="GO:0005634">
    <property type="term" value="C:nucleus"/>
    <property type="evidence" value="ECO:0007669"/>
    <property type="project" value="TreeGrafter"/>
</dbReference>
<dbReference type="SMART" id="SM00320">
    <property type="entry name" value="WD40"/>
    <property type="match status" value="3"/>
</dbReference>
<accession>A0A9P4GV87</accession>
<dbReference type="PROSITE" id="PS50294">
    <property type="entry name" value="WD_REPEATS_REGION"/>
    <property type="match status" value="2"/>
</dbReference>
<dbReference type="Pfam" id="PF00400">
    <property type="entry name" value="WD40"/>
    <property type="match status" value="3"/>
</dbReference>
<comment type="caution">
    <text evidence="7">The sequence shown here is derived from an EMBL/GenBank/DDBJ whole genome shotgun (WGS) entry which is preliminary data.</text>
</comment>
<dbReference type="PROSITE" id="PS00678">
    <property type="entry name" value="WD_REPEATS_1"/>
    <property type="match status" value="2"/>
</dbReference>
<evidence type="ECO:0000256" key="3">
    <source>
        <dbReference type="ARBA" id="ARBA00038415"/>
    </source>
</evidence>
<dbReference type="PANTHER" id="PTHR22847">
    <property type="entry name" value="WD40 REPEAT PROTEIN"/>
    <property type="match status" value="1"/>
</dbReference>
<sequence length="251" mass="27521">MAAHILLRDAIRFVRYSRTVIEQAPLQIYSSALIFAPEKSMVRQVFSQAIPRWMRQLPSVEQDWSACLQTLEGHLGWVTSVAFSPDEQTVASGSDDQTVKLWDASTGALRSTLKGHSGWVRSVAFSPDGQTVASGSHDQTVKLWDTSTGALRSTLKGHSGWVRSVAFSHLLTNRGTFSSCALSEVTSNGTTSLAEIAVGASWISWNGRNLLWLPPEYRSDIVAVHDSSVVLGQPIGRVTFVSFNRSFLLKL</sequence>
<evidence type="ECO:0000256" key="1">
    <source>
        <dbReference type="ARBA" id="ARBA00022574"/>
    </source>
</evidence>
<dbReference type="Proteomes" id="UP000799777">
    <property type="component" value="Unassembled WGS sequence"/>
</dbReference>
<evidence type="ECO:0000313" key="8">
    <source>
        <dbReference type="Proteomes" id="UP000799777"/>
    </source>
</evidence>
<dbReference type="InterPro" id="IPR020472">
    <property type="entry name" value="WD40_PAC1"/>
</dbReference>
<name>A0A9P4GV87_9PLEO</name>